<sequence length="142" mass="15372">MSYTNILVAYDGSEQSDKALNQAVQIANRFGSKLTVVHVFYLPVYNSGDLLINTSAELAQKLTDQSSQVLEKAKVRVPDSIPADYKLLEGSPAIAILDKADQIQADLIVIGSRGLGPIREFVLGSVSHNVVQHSKLPVLVVK</sequence>
<dbReference type="PIRSF" id="PIRSF006276">
    <property type="entry name" value="UspA"/>
    <property type="match status" value="1"/>
</dbReference>
<feature type="domain" description="UspA" evidence="3">
    <location>
        <begin position="3"/>
        <end position="142"/>
    </location>
</feature>
<dbReference type="InterPro" id="IPR014729">
    <property type="entry name" value="Rossmann-like_a/b/a_fold"/>
</dbReference>
<keyword evidence="5" id="KW-1185">Reference proteome</keyword>
<evidence type="ECO:0000313" key="5">
    <source>
        <dbReference type="Proteomes" id="UP000535838"/>
    </source>
</evidence>
<dbReference type="PANTHER" id="PTHR46268">
    <property type="entry name" value="STRESS RESPONSE PROTEIN NHAX"/>
    <property type="match status" value="1"/>
</dbReference>
<evidence type="ECO:0000256" key="2">
    <source>
        <dbReference type="PIRNR" id="PIRNR006276"/>
    </source>
</evidence>
<dbReference type="CDD" id="cd00293">
    <property type="entry name" value="USP-like"/>
    <property type="match status" value="1"/>
</dbReference>
<dbReference type="InterPro" id="IPR006016">
    <property type="entry name" value="UspA"/>
</dbReference>
<dbReference type="PRINTS" id="PR01438">
    <property type="entry name" value="UNVRSLSTRESS"/>
</dbReference>
<reference evidence="4 5" key="1">
    <citation type="submission" date="2020-08" db="EMBL/GenBank/DDBJ databases">
        <title>Cohnella phylogeny.</title>
        <authorList>
            <person name="Dunlap C."/>
        </authorList>
    </citation>
    <scope>NUCLEOTIDE SEQUENCE [LARGE SCALE GENOMIC DNA]</scope>
    <source>
        <strain evidence="4 5">DSM 25241</strain>
    </source>
</reference>
<organism evidence="4 5">
    <name type="scientific">Cohnella thailandensis</name>
    <dbReference type="NCBI Taxonomy" id="557557"/>
    <lineage>
        <taxon>Bacteria</taxon>
        <taxon>Bacillati</taxon>
        <taxon>Bacillota</taxon>
        <taxon>Bacilli</taxon>
        <taxon>Bacillales</taxon>
        <taxon>Paenibacillaceae</taxon>
        <taxon>Cohnella</taxon>
    </lineage>
</organism>
<evidence type="ECO:0000256" key="1">
    <source>
        <dbReference type="ARBA" id="ARBA00008791"/>
    </source>
</evidence>
<dbReference type="RefSeq" id="WP_185122199.1">
    <property type="nucleotide sequence ID" value="NZ_JACJVQ010000019.1"/>
</dbReference>
<dbReference type="PANTHER" id="PTHR46268:SF6">
    <property type="entry name" value="UNIVERSAL STRESS PROTEIN UP12"/>
    <property type="match status" value="1"/>
</dbReference>
<dbReference type="Pfam" id="PF00582">
    <property type="entry name" value="Usp"/>
    <property type="match status" value="1"/>
</dbReference>
<name>A0A841T3S3_9BACL</name>
<comment type="subcellular location">
    <subcellularLocation>
        <location evidence="2">Cytoplasm</location>
    </subcellularLocation>
</comment>
<protein>
    <recommendedName>
        <fullName evidence="2">Universal stress protein</fullName>
    </recommendedName>
</protein>
<proteinExistence type="inferred from homology"/>
<dbReference type="Gene3D" id="3.40.50.620">
    <property type="entry name" value="HUPs"/>
    <property type="match status" value="1"/>
</dbReference>
<dbReference type="GO" id="GO:0005737">
    <property type="term" value="C:cytoplasm"/>
    <property type="evidence" value="ECO:0007669"/>
    <property type="project" value="UniProtKB-SubCell"/>
</dbReference>
<dbReference type="Proteomes" id="UP000535838">
    <property type="component" value="Unassembled WGS sequence"/>
</dbReference>
<evidence type="ECO:0000313" key="4">
    <source>
        <dbReference type="EMBL" id="MBB6637008.1"/>
    </source>
</evidence>
<comment type="caution">
    <text evidence="4">The sequence shown here is derived from an EMBL/GenBank/DDBJ whole genome shotgun (WGS) entry which is preliminary data.</text>
</comment>
<comment type="similarity">
    <text evidence="1 2">Belongs to the universal stress protein A family.</text>
</comment>
<evidence type="ECO:0000259" key="3">
    <source>
        <dbReference type="Pfam" id="PF00582"/>
    </source>
</evidence>
<keyword evidence="2" id="KW-0963">Cytoplasm</keyword>
<dbReference type="EMBL" id="JACJVQ010000019">
    <property type="protein sequence ID" value="MBB6637008.1"/>
    <property type="molecule type" value="Genomic_DNA"/>
</dbReference>
<dbReference type="SUPFAM" id="SSF52402">
    <property type="entry name" value="Adenine nucleotide alpha hydrolases-like"/>
    <property type="match status" value="1"/>
</dbReference>
<dbReference type="InterPro" id="IPR006015">
    <property type="entry name" value="Universal_stress_UspA"/>
</dbReference>
<gene>
    <name evidence="4" type="ORF">H7B67_23005</name>
</gene>
<dbReference type="AlphaFoldDB" id="A0A841T3S3"/>
<accession>A0A841T3S3</accession>